<evidence type="ECO:0000313" key="2">
    <source>
        <dbReference type="EMBL" id="EQD71241.1"/>
    </source>
</evidence>
<dbReference type="Pfam" id="PF13492">
    <property type="entry name" value="GAF_3"/>
    <property type="match status" value="1"/>
</dbReference>
<keyword evidence="2" id="KW-0808">Transferase</keyword>
<keyword evidence="2" id="KW-0418">Kinase</keyword>
<proteinExistence type="predicted"/>
<feature type="domain" description="GAF" evidence="1">
    <location>
        <begin position="9"/>
        <end position="127"/>
    </location>
</feature>
<evidence type="ECO:0000259" key="1">
    <source>
        <dbReference type="Pfam" id="PF13492"/>
    </source>
</evidence>
<dbReference type="SUPFAM" id="SSF55781">
    <property type="entry name" value="GAF domain-like"/>
    <property type="match status" value="1"/>
</dbReference>
<name>T1BE88_9ZZZZ</name>
<accession>T1BE88</accession>
<reference evidence="2" key="2">
    <citation type="journal article" date="2014" name="ISME J.">
        <title>Microbial stratification in low pH oxic and suboxic macroscopic growths along an acid mine drainage.</title>
        <authorList>
            <person name="Mendez-Garcia C."/>
            <person name="Mesa V."/>
            <person name="Sprenger R.R."/>
            <person name="Richter M."/>
            <person name="Diez M.S."/>
            <person name="Solano J."/>
            <person name="Bargiela R."/>
            <person name="Golyshina O.V."/>
            <person name="Manteca A."/>
            <person name="Ramos J.L."/>
            <person name="Gallego J.R."/>
            <person name="Llorente I."/>
            <person name="Martins Dos Santos V.A."/>
            <person name="Jensen O.N."/>
            <person name="Pelaez A.I."/>
            <person name="Sanchez J."/>
            <person name="Ferrer M."/>
        </authorList>
    </citation>
    <scope>NUCLEOTIDE SEQUENCE</scope>
</reference>
<dbReference type="GO" id="GO:0016301">
    <property type="term" value="F:kinase activity"/>
    <property type="evidence" value="ECO:0007669"/>
    <property type="project" value="UniProtKB-KW"/>
</dbReference>
<dbReference type="InterPro" id="IPR003018">
    <property type="entry name" value="GAF"/>
</dbReference>
<sequence length="166" mass="18317">MAREISKSDLAAVVLPHQPGSARLRVVAVDGRGSHRLEHLELPRSGTASHAVMRSGRPRLVESGSAQISWFAKAGVEVGAVMVVPLTVQERVEGTILIARPPTGPPFRPDDMNLLDSFAVQAALALDYLRIQEELQRLAVLEERHRIARDLHDEPVQALIYLSRRL</sequence>
<dbReference type="EMBL" id="AUZX01004288">
    <property type="protein sequence ID" value="EQD71241.1"/>
    <property type="molecule type" value="Genomic_DNA"/>
</dbReference>
<comment type="caution">
    <text evidence="2">The sequence shown here is derived from an EMBL/GenBank/DDBJ whole genome shotgun (WGS) entry which is preliminary data.</text>
</comment>
<gene>
    <name evidence="2" type="ORF">B1A_05880</name>
</gene>
<protein>
    <submittedName>
        <fullName evidence="2">GAF sensor signal transduction histidine kinase</fullName>
    </submittedName>
</protein>
<organism evidence="2">
    <name type="scientific">mine drainage metagenome</name>
    <dbReference type="NCBI Taxonomy" id="410659"/>
    <lineage>
        <taxon>unclassified sequences</taxon>
        <taxon>metagenomes</taxon>
        <taxon>ecological metagenomes</taxon>
    </lineage>
</organism>
<reference evidence="2" key="1">
    <citation type="submission" date="2013-08" db="EMBL/GenBank/DDBJ databases">
        <authorList>
            <person name="Mendez C."/>
            <person name="Richter M."/>
            <person name="Ferrer M."/>
            <person name="Sanchez J."/>
        </authorList>
    </citation>
    <scope>NUCLEOTIDE SEQUENCE</scope>
</reference>
<dbReference type="Gene3D" id="3.30.450.40">
    <property type="match status" value="1"/>
</dbReference>
<feature type="non-terminal residue" evidence="2">
    <location>
        <position position="166"/>
    </location>
</feature>
<dbReference type="AlphaFoldDB" id="T1BE88"/>
<dbReference type="InterPro" id="IPR029016">
    <property type="entry name" value="GAF-like_dom_sf"/>
</dbReference>
<dbReference type="Gene3D" id="1.20.5.1930">
    <property type="match status" value="1"/>
</dbReference>